<dbReference type="GO" id="GO:0071972">
    <property type="term" value="F:peptidoglycan L,D-transpeptidase activity"/>
    <property type="evidence" value="ECO:0007669"/>
    <property type="project" value="TreeGrafter"/>
</dbReference>
<proteinExistence type="inferred from homology"/>
<evidence type="ECO:0000256" key="1">
    <source>
        <dbReference type="ARBA" id="ARBA00004167"/>
    </source>
</evidence>
<keyword evidence="9" id="KW-0573">Peptidoglycan synthesis</keyword>
<dbReference type="InterPro" id="IPR005311">
    <property type="entry name" value="PBP_dimer"/>
</dbReference>
<dbReference type="SUPFAM" id="SSF56601">
    <property type="entry name" value="beta-lactamase/transpeptidase-like"/>
    <property type="match status" value="1"/>
</dbReference>
<dbReference type="Gene3D" id="1.10.10.1230">
    <property type="entry name" value="Penicillin-binding protein, N-terminal non-catalytic domain, head sub-domain"/>
    <property type="match status" value="1"/>
</dbReference>
<protein>
    <recommendedName>
        <fullName evidence="5">serine-type D-Ala-D-Ala carboxypeptidase</fullName>
        <ecNumber evidence="5">3.4.16.4</ecNumber>
    </recommendedName>
</protein>
<dbReference type="Pfam" id="PF00905">
    <property type="entry name" value="Transpeptidase"/>
    <property type="match status" value="1"/>
</dbReference>
<comment type="similarity">
    <text evidence="4">Belongs to the transpeptidase family.</text>
</comment>
<evidence type="ECO:0000256" key="7">
    <source>
        <dbReference type="ARBA" id="ARBA00022692"/>
    </source>
</evidence>
<evidence type="ECO:0000256" key="14">
    <source>
        <dbReference type="SAM" id="MobiDB-lite"/>
    </source>
</evidence>
<evidence type="ECO:0000313" key="18">
    <source>
        <dbReference type="Proteomes" id="UP000602076"/>
    </source>
</evidence>
<dbReference type="PANTHER" id="PTHR30627">
    <property type="entry name" value="PEPTIDOGLYCAN D,D-TRANSPEPTIDASE"/>
    <property type="match status" value="1"/>
</dbReference>
<evidence type="ECO:0000313" key="17">
    <source>
        <dbReference type="EMBL" id="MBD3107644.1"/>
    </source>
</evidence>
<evidence type="ECO:0000256" key="2">
    <source>
        <dbReference type="ARBA" id="ARBA00004236"/>
    </source>
</evidence>
<dbReference type="Gene3D" id="3.90.1310.10">
    <property type="entry name" value="Penicillin-binding protein 2a (Domain 2)"/>
    <property type="match status" value="1"/>
</dbReference>
<gene>
    <name evidence="17" type="ORF">IEO70_04630</name>
</gene>
<evidence type="ECO:0000256" key="8">
    <source>
        <dbReference type="ARBA" id="ARBA00022960"/>
    </source>
</evidence>
<dbReference type="InterPro" id="IPR050515">
    <property type="entry name" value="Beta-lactam/transpept"/>
</dbReference>
<feature type="domain" description="Penicillin-binding protein transpeptidase" evidence="15">
    <location>
        <begin position="348"/>
        <end position="670"/>
    </location>
</feature>
<dbReference type="Proteomes" id="UP000602076">
    <property type="component" value="Unassembled WGS sequence"/>
</dbReference>
<keyword evidence="10" id="KW-1133">Transmembrane helix</keyword>
<comment type="caution">
    <text evidence="17">The sequence shown here is derived from an EMBL/GenBank/DDBJ whole genome shotgun (WGS) entry which is preliminary data.</text>
</comment>
<evidence type="ECO:0000259" key="15">
    <source>
        <dbReference type="Pfam" id="PF00905"/>
    </source>
</evidence>
<dbReference type="GO" id="GO:0009252">
    <property type="term" value="P:peptidoglycan biosynthetic process"/>
    <property type="evidence" value="ECO:0007669"/>
    <property type="project" value="UniProtKB-KW"/>
</dbReference>
<evidence type="ECO:0000256" key="13">
    <source>
        <dbReference type="ARBA" id="ARBA00034000"/>
    </source>
</evidence>
<comment type="subcellular location">
    <subcellularLocation>
        <location evidence="2">Cell membrane</location>
    </subcellularLocation>
    <subcellularLocation>
        <location evidence="1">Membrane</location>
        <topology evidence="1">Single-pass membrane protein</topology>
    </subcellularLocation>
</comment>
<comment type="catalytic activity">
    <reaction evidence="13">
        <text>Preferential cleavage: (Ac)2-L-Lys-D-Ala-|-D-Ala. Also transpeptidation of peptidyl-alanyl moieties that are N-acyl substituents of D-alanine.</text>
        <dbReference type="EC" id="3.4.16.4"/>
    </reaction>
</comment>
<dbReference type="PANTHER" id="PTHR30627:SF2">
    <property type="entry name" value="PEPTIDOGLYCAN D,D-TRANSPEPTIDASE MRDA"/>
    <property type="match status" value="1"/>
</dbReference>
<feature type="region of interest" description="Disordered" evidence="14">
    <location>
        <begin position="596"/>
        <end position="624"/>
    </location>
</feature>
<reference evidence="17" key="1">
    <citation type="submission" date="2020-09" db="EMBL/GenBank/DDBJ databases">
        <title>Bacillus faecalis sp. nov., a moderately halophilic bacterium isolated from cow faeces.</title>
        <authorList>
            <person name="Jiang L."/>
            <person name="Lee J."/>
        </authorList>
    </citation>
    <scope>NUCLEOTIDE SEQUENCE</scope>
    <source>
        <strain evidence="17">AGMB 02131</strain>
    </source>
</reference>
<dbReference type="EMBL" id="JACXSI010000008">
    <property type="protein sequence ID" value="MBD3107644.1"/>
    <property type="molecule type" value="Genomic_DNA"/>
</dbReference>
<dbReference type="GO" id="GO:0071555">
    <property type="term" value="P:cell wall organization"/>
    <property type="evidence" value="ECO:0007669"/>
    <property type="project" value="UniProtKB-KW"/>
</dbReference>
<evidence type="ECO:0000256" key="11">
    <source>
        <dbReference type="ARBA" id="ARBA00023136"/>
    </source>
</evidence>
<keyword evidence="18" id="KW-1185">Reference proteome</keyword>
<evidence type="ECO:0000256" key="12">
    <source>
        <dbReference type="ARBA" id="ARBA00023316"/>
    </source>
</evidence>
<dbReference type="RefSeq" id="WP_190997188.1">
    <property type="nucleotide sequence ID" value="NZ_JACXSI010000008.1"/>
</dbReference>
<evidence type="ECO:0000259" key="16">
    <source>
        <dbReference type="Pfam" id="PF03717"/>
    </source>
</evidence>
<keyword evidence="12" id="KW-0961">Cell wall biogenesis/degradation</keyword>
<evidence type="ECO:0000256" key="9">
    <source>
        <dbReference type="ARBA" id="ARBA00022984"/>
    </source>
</evidence>
<accession>A0A927CUX5</accession>
<dbReference type="GO" id="GO:0009002">
    <property type="term" value="F:serine-type D-Ala-D-Ala carboxypeptidase activity"/>
    <property type="evidence" value="ECO:0007669"/>
    <property type="project" value="UniProtKB-EC"/>
</dbReference>
<keyword evidence="8" id="KW-0133">Cell shape</keyword>
<evidence type="ECO:0000256" key="10">
    <source>
        <dbReference type="ARBA" id="ARBA00022989"/>
    </source>
</evidence>
<name>A0A927CUX5_9BACI</name>
<dbReference type="GO" id="GO:0005886">
    <property type="term" value="C:plasma membrane"/>
    <property type="evidence" value="ECO:0007669"/>
    <property type="project" value="UniProtKB-SubCell"/>
</dbReference>
<dbReference type="InterPro" id="IPR012338">
    <property type="entry name" value="Beta-lactam/transpept-like"/>
</dbReference>
<organism evidence="17 18">
    <name type="scientific">Peribacillus faecalis</name>
    <dbReference type="NCBI Taxonomy" id="2772559"/>
    <lineage>
        <taxon>Bacteria</taxon>
        <taxon>Bacillati</taxon>
        <taxon>Bacillota</taxon>
        <taxon>Bacilli</taxon>
        <taxon>Bacillales</taxon>
        <taxon>Bacillaceae</taxon>
        <taxon>Peribacillus</taxon>
    </lineage>
</organism>
<evidence type="ECO:0000256" key="4">
    <source>
        <dbReference type="ARBA" id="ARBA00007171"/>
    </source>
</evidence>
<evidence type="ECO:0000256" key="6">
    <source>
        <dbReference type="ARBA" id="ARBA00022475"/>
    </source>
</evidence>
<evidence type="ECO:0000256" key="5">
    <source>
        <dbReference type="ARBA" id="ARBA00012448"/>
    </source>
</evidence>
<sequence>MKKETAKKKKSHIPFRMNALFFIVFLLFSGLIFRLGVVQIVDGEDYLSKVEQTEEVTVNGSVPRGKLLDRHYRTIVDNTSVDAITYTRYQGTTNEEMLELARKLSKIIVMDDKKVTDRDKRDFWILLNPERAEAKITEEELKLVQEEKLTQGQLYKMQVNRVTEKELAELDAEDQKVLAIYREMASAKALTPKIIKNENVTSEEVAIISENLESLPGIDVFTDWERVFPYDKTLSSIIGRVTDTDKGLPEDKLDYYTIRDYQRNDRVGVSNLEMQYEDILSGEKSKERNITDKAGNVIESMVVSEGQRGKDLVMTIDIDLQKKMEQILEEELRAKKAMGGTYLLDRAFIVMMDPNTGEVLSMAGKRFVKNEQGKMELQDFAQGTITTSYNVGSSVKGATVLMGYQTGAISPGSYIYDQTLHIKGTPPKGSYTNMGSINDLTALKRSSNVYMFMTAIRMGKSTYRPNQPLSLDQDLYDEMRYYYNQFGLGVRTGIDLPNESRGMPGENSLQVGKILDLSIGQYDTYTTMQMAQYVSTIANGGKRIQPRVVKEIREPSVDSDELGQVVMTIEPKVLNTLDMKPEWIKRVQEGFRQVMQSPGGTASGFAREPYSPAGKTGTAESFYDGPEKEKYGVAPTMNLSLVAYAPHNNPEIAMAIIVPWAYQGRSGHSINLDIGKKAFQAYFELKENRQSQQVAGAEEETAATDTD</sequence>
<dbReference type="Pfam" id="PF03717">
    <property type="entry name" value="PBP_dimer"/>
    <property type="match status" value="1"/>
</dbReference>
<dbReference type="Gene3D" id="3.40.710.10">
    <property type="entry name" value="DD-peptidase/beta-lactamase superfamily"/>
    <property type="match status" value="1"/>
</dbReference>
<feature type="domain" description="Penicillin-binding protein dimerisation" evidence="16">
    <location>
        <begin position="62"/>
        <end position="300"/>
    </location>
</feature>
<dbReference type="GO" id="GO:0008360">
    <property type="term" value="P:regulation of cell shape"/>
    <property type="evidence" value="ECO:0007669"/>
    <property type="project" value="UniProtKB-KW"/>
</dbReference>
<dbReference type="EC" id="3.4.16.4" evidence="5"/>
<comment type="pathway">
    <text evidence="3">Cell wall biogenesis; peptidoglycan biosynthesis.</text>
</comment>
<dbReference type="InterPro" id="IPR036138">
    <property type="entry name" value="PBP_dimer_sf"/>
</dbReference>
<evidence type="ECO:0000256" key="3">
    <source>
        <dbReference type="ARBA" id="ARBA00004752"/>
    </source>
</evidence>
<dbReference type="SUPFAM" id="SSF56519">
    <property type="entry name" value="Penicillin binding protein dimerisation domain"/>
    <property type="match status" value="1"/>
</dbReference>
<keyword evidence="7" id="KW-0812">Transmembrane</keyword>
<dbReference type="GO" id="GO:0008658">
    <property type="term" value="F:penicillin binding"/>
    <property type="evidence" value="ECO:0007669"/>
    <property type="project" value="InterPro"/>
</dbReference>
<keyword evidence="11" id="KW-0472">Membrane</keyword>
<keyword evidence="6" id="KW-1003">Cell membrane</keyword>
<dbReference type="AlphaFoldDB" id="A0A927CUX5"/>
<dbReference type="InterPro" id="IPR001460">
    <property type="entry name" value="PCN-bd_Tpept"/>
</dbReference>